<proteinExistence type="predicted"/>
<name>A0A0S3R2H6_PHAAN</name>
<dbReference type="AlphaFoldDB" id="A0A0S3R2H6"/>
<dbReference type="Proteomes" id="UP000291084">
    <property type="component" value="Chromosome 1"/>
</dbReference>
<sequence length="88" mass="10091">MYWWTITVLHFTMLLVACSFHGCVNQYLHRVQPIVRVHTSQTLLFLCSLRESKPVTAAGWKSLDRCCWKVMSCCPSEGLLLDGNRESS</sequence>
<protein>
    <recommendedName>
        <fullName evidence="4">Secreted protein</fullName>
    </recommendedName>
</protein>
<reference evidence="2 3" key="1">
    <citation type="journal article" date="2015" name="Sci. Rep.">
        <title>The power of single molecule real-time sequencing technology in the de novo assembly of a eukaryotic genome.</title>
        <authorList>
            <person name="Sakai H."/>
            <person name="Naito K."/>
            <person name="Ogiso-Tanaka E."/>
            <person name="Takahashi Y."/>
            <person name="Iseki K."/>
            <person name="Muto C."/>
            <person name="Satou K."/>
            <person name="Teruya K."/>
            <person name="Shiroma A."/>
            <person name="Shimoji M."/>
            <person name="Hirano T."/>
            <person name="Itoh T."/>
            <person name="Kaga A."/>
            <person name="Tomooka N."/>
        </authorList>
    </citation>
    <scope>NUCLEOTIDE SEQUENCE [LARGE SCALE GENOMIC DNA]</scope>
    <source>
        <strain evidence="3">cv. Shumari</strain>
    </source>
</reference>
<feature type="chain" id="PRO_5006616669" description="Secreted protein" evidence="1">
    <location>
        <begin position="20"/>
        <end position="88"/>
    </location>
</feature>
<evidence type="ECO:0000313" key="3">
    <source>
        <dbReference type="Proteomes" id="UP000291084"/>
    </source>
</evidence>
<dbReference type="EMBL" id="AP015034">
    <property type="protein sequence ID" value="BAT74884.1"/>
    <property type="molecule type" value="Genomic_DNA"/>
</dbReference>
<accession>A0A0S3R2H6</accession>
<evidence type="ECO:0008006" key="4">
    <source>
        <dbReference type="Google" id="ProtNLM"/>
    </source>
</evidence>
<organism evidence="2 3">
    <name type="scientific">Vigna angularis var. angularis</name>
    <dbReference type="NCBI Taxonomy" id="157739"/>
    <lineage>
        <taxon>Eukaryota</taxon>
        <taxon>Viridiplantae</taxon>
        <taxon>Streptophyta</taxon>
        <taxon>Embryophyta</taxon>
        <taxon>Tracheophyta</taxon>
        <taxon>Spermatophyta</taxon>
        <taxon>Magnoliopsida</taxon>
        <taxon>eudicotyledons</taxon>
        <taxon>Gunneridae</taxon>
        <taxon>Pentapetalae</taxon>
        <taxon>rosids</taxon>
        <taxon>fabids</taxon>
        <taxon>Fabales</taxon>
        <taxon>Fabaceae</taxon>
        <taxon>Papilionoideae</taxon>
        <taxon>50 kb inversion clade</taxon>
        <taxon>NPAAA clade</taxon>
        <taxon>indigoferoid/millettioid clade</taxon>
        <taxon>Phaseoleae</taxon>
        <taxon>Vigna</taxon>
    </lineage>
</organism>
<evidence type="ECO:0000256" key="1">
    <source>
        <dbReference type="SAM" id="SignalP"/>
    </source>
</evidence>
<feature type="signal peptide" evidence="1">
    <location>
        <begin position="1"/>
        <end position="19"/>
    </location>
</feature>
<keyword evidence="3" id="KW-1185">Reference proteome</keyword>
<gene>
    <name evidence="2" type="primary">Vigan.01G265700</name>
    <name evidence="2" type="ORF">VIGAN_01265700</name>
</gene>
<keyword evidence="1" id="KW-0732">Signal</keyword>
<evidence type="ECO:0000313" key="2">
    <source>
        <dbReference type="EMBL" id="BAT74884.1"/>
    </source>
</evidence>